<name>B9L601_NAUPA</name>
<organism evidence="9 10">
    <name type="scientific">Nautilia profundicola (strain ATCC BAA-1463 / DSM 18972 / AmH)</name>
    <dbReference type="NCBI Taxonomy" id="598659"/>
    <lineage>
        <taxon>Bacteria</taxon>
        <taxon>Pseudomonadati</taxon>
        <taxon>Campylobacterota</taxon>
        <taxon>Epsilonproteobacteria</taxon>
        <taxon>Nautiliales</taxon>
        <taxon>Nautiliaceae</taxon>
        <taxon>Nautilia</taxon>
    </lineage>
</organism>
<dbReference type="STRING" id="598659.NAMH_1397"/>
<keyword evidence="1 3" id="KW-0807">Transducer</keyword>
<feature type="domain" description="Methyl-accepting transducer" evidence="6">
    <location>
        <begin position="389"/>
        <end position="646"/>
    </location>
</feature>
<feature type="coiled-coil region" evidence="4">
    <location>
        <begin position="108"/>
        <end position="135"/>
    </location>
</feature>
<dbReference type="InterPro" id="IPR010910">
    <property type="entry name" value="Nitrate/nitrite_sensing_bac"/>
</dbReference>
<feature type="domain" description="NIT" evidence="8">
    <location>
        <begin position="54"/>
        <end position="304"/>
    </location>
</feature>
<dbReference type="Proteomes" id="UP000000448">
    <property type="component" value="Chromosome"/>
</dbReference>
<dbReference type="KEGG" id="nam:NAMH_1397"/>
<keyword evidence="5" id="KW-0472">Membrane</keyword>
<feature type="transmembrane region" description="Helical" evidence="5">
    <location>
        <begin position="12"/>
        <end position="30"/>
    </location>
</feature>
<evidence type="ECO:0000256" key="3">
    <source>
        <dbReference type="PROSITE-ProRule" id="PRU00284"/>
    </source>
</evidence>
<keyword evidence="4" id="KW-0175">Coiled coil</keyword>
<keyword evidence="5" id="KW-0812">Transmembrane</keyword>
<dbReference type="InterPro" id="IPR004090">
    <property type="entry name" value="Chemotax_Me-accpt_rcpt"/>
</dbReference>
<evidence type="ECO:0000256" key="4">
    <source>
        <dbReference type="SAM" id="Coils"/>
    </source>
</evidence>
<dbReference type="PANTHER" id="PTHR32089">
    <property type="entry name" value="METHYL-ACCEPTING CHEMOTAXIS PROTEIN MCPB"/>
    <property type="match status" value="1"/>
</dbReference>
<dbReference type="Pfam" id="PF00015">
    <property type="entry name" value="MCPsignal"/>
    <property type="match status" value="1"/>
</dbReference>
<dbReference type="HOGENOM" id="CLU_000445_107_27_7"/>
<evidence type="ECO:0000256" key="5">
    <source>
        <dbReference type="SAM" id="Phobius"/>
    </source>
</evidence>
<protein>
    <submittedName>
        <fullName evidence="9">Chemotaxis protein</fullName>
    </submittedName>
</protein>
<feature type="transmembrane region" description="Helical" evidence="5">
    <location>
        <begin position="308"/>
        <end position="330"/>
    </location>
</feature>
<dbReference type="Gene3D" id="1.10.287.950">
    <property type="entry name" value="Methyl-accepting chemotaxis protein"/>
    <property type="match status" value="1"/>
</dbReference>
<dbReference type="InterPro" id="IPR013587">
    <property type="entry name" value="Nitrate/nitrite_sensing"/>
</dbReference>
<dbReference type="GO" id="GO:0016020">
    <property type="term" value="C:membrane"/>
    <property type="evidence" value="ECO:0007669"/>
    <property type="project" value="InterPro"/>
</dbReference>
<reference evidence="9 10" key="1">
    <citation type="journal article" date="2009" name="PLoS Genet.">
        <title>Adaptations to submarine hydrothermal environments exemplified by the genome of Nautilia profundicola.</title>
        <authorList>
            <person name="Campbell B.J."/>
            <person name="Smith J.L."/>
            <person name="Hanson T.E."/>
            <person name="Klotz M.G."/>
            <person name="Stein L.Y."/>
            <person name="Lee C.K."/>
            <person name="Wu D."/>
            <person name="Robinson J.M."/>
            <person name="Khouri H.M."/>
            <person name="Eisen J.A."/>
            <person name="Cary S.C."/>
        </authorList>
    </citation>
    <scope>NUCLEOTIDE SEQUENCE [LARGE SCALE GENOMIC DNA]</scope>
    <source>
        <strain evidence="10">ATCC BAA-1463 / DSM 18972 / AmH</strain>
    </source>
</reference>
<dbReference type="RefSeq" id="WP_012663612.1">
    <property type="nucleotide sequence ID" value="NC_012115.1"/>
</dbReference>
<evidence type="ECO:0000313" key="10">
    <source>
        <dbReference type="Proteomes" id="UP000000448"/>
    </source>
</evidence>
<keyword evidence="5" id="KW-1133">Transmembrane helix</keyword>
<dbReference type="PANTHER" id="PTHR32089:SF112">
    <property type="entry name" value="LYSOZYME-LIKE PROTEIN-RELATED"/>
    <property type="match status" value="1"/>
</dbReference>
<dbReference type="eggNOG" id="COG0840">
    <property type="taxonomic scope" value="Bacteria"/>
</dbReference>
<dbReference type="AlphaFoldDB" id="B9L601"/>
<dbReference type="GO" id="GO:0006935">
    <property type="term" value="P:chemotaxis"/>
    <property type="evidence" value="ECO:0007669"/>
    <property type="project" value="InterPro"/>
</dbReference>
<evidence type="ECO:0000256" key="1">
    <source>
        <dbReference type="ARBA" id="ARBA00023224"/>
    </source>
</evidence>
<sequence>MRKMFNALSLRNTMIIIVTLATLVISYYNIRDFMTSMKIERIKSNLQELVVLSKSLSALIHETQKERGASAGYLGSKGKKFKTILPKQRLSTDEKIKAYLQTLKKIDIAKYDGELEEEINKLNRYLNELPQIRQKVSNLSISVKDEVAWYTQMNATILKIIGLTSRLAPNETIAMDLAAYVSFLKAKERAGIERAVLSATFGADKFKPGMFVKFIRLISEQDAFLDDFLTFASPEMKKMYYKMVQDPSFKEVQRMRNIALQKAQTGNFNIDPEYWFKTITKKINILKQIDDNIADIILNDLNKVSNHYILQTIIGVLINIIMIIIGYMSVKKLEMQLRSLKGLILKIAQDKDLSLEVRIYEKDEFGTIRMALKEFLAILHEVMTSAYQSSNENRSVAISLKNAFSSINENIQKEAEIVTQAAKTADELKDNLLEESQTSNEVKRSILVANQSLREALNLMDRTMENIQQNAENENDLASKLQQLSQEAEQVKNVLTVISEIADQTNLLALNAAIEAARAGEHGRGFAVVADEVRKLAERTQKSLGEIDATINVIVQSINTANDQMHQNIENVNLVTNQTHEVQEKIGDVSTEMEEVVQKVQHNVDKLEAIVKIMQEFIEKMGLIQKMSNENKNKVFQNNKNVEKITQLAEKLLKEISQFKI</sequence>
<feature type="coiled-coil region" evidence="4">
    <location>
        <begin position="450"/>
        <end position="494"/>
    </location>
</feature>
<evidence type="ECO:0000259" key="6">
    <source>
        <dbReference type="PROSITE" id="PS50111"/>
    </source>
</evidence>
<dbReference type="PROSITE" id="PS50111">
    <property type="entry name" value="CHEMOTAXIS_TRANSDUC_2"/>
    <property type="match status" value="1"/>
</dbReference>
<dbReference type="GO" id="GO:0004888">
    <property type="term" value="F:transmembrane signaling receptor activity"/>
    <property type="evidence" value="ECO:0007669"/>
    <property type="project" value="InterPro"/>
</dbReference>
<comment type="similarity">
    <text evidence="2">Belongs to the methyl-accepting chemotaxis (MCP) protein family.</text>
</comment>
<dbReference type="EMBL" id="CP001279">
    <property type="protein sequence ID" value="ACM92240.1"/>
    <property type="molecule type" value="Genomic_DNA"/>
</dbReference>
<dbReference type="InterPro" id="IPR004089">
    <property type="entry name" value="MCPsignal_dom"/>
</dbReference>
<evidence type="ECO:0000256" key="2">
    <source>
        <dbReference type="ARBA" id="ARBA00029447"/>
    </source>
</evidence>
<dbReference type="SMART" id="SM00283">
    <property type="entry name" value="MA"/>
    <property type="match status" value="1"/>
</dbReference>
<dbReference type="PRINTS" id="PR00260">
    <property type="entry name" value="CHEMTRNSDUCR"/>
</dbReference>
<dbReference type="OrthoDB" id="2489132at2"/>
<dbReference type="PROSITE" id="PS50906">
    <property type="entry name" value="NIT"/>
    <property type="match status" value="1"/>
</dbReference>
<dbReference type="InterPro" id="IPR003660">
    <property type="entry name" value="HAMP_dom"/>
</dbReference>
<proteinExistence type="inferred from homology"/>
<dbReference type="SUPFAM" id="SSF58104">
    <property type="entry name" value="Methyl-accepting chemotaxis protein (MCP) signaling domain"/>
    <property type="match status" value="1"/>
</dbReference>
<keyword evidence="10" id="KW-1185">Reference proteome</keyword>
<accession>B9L601</accession>
<dbReference type="Pfam" id="PF08376">
    <property type="entry name" value="NIT"/>
    <property type="match status" value="1"/>
</dbReference>
<dbReference type="PROSITE" id="PS50885">
    <property type="entry name" value="HAMP"/>
    <property type="match status" value="1"/>
</dbReference>
<dbReference type="GO" id="GO:0007165">
    <property type="term" value="P:signal transduction"/>
    <property type="evidence" value="ECO:0007669"/>
    <property type="project" value="UniProtKB-KW"/>
</dbReference>
<gene>
    <name evidence="9" type="ordered locus">NAMH_1397</name>
</gene>
<feature type="domain" description="HAMP" evidence="7">
    <location>
        <begin position="331"/>
        <end position="384"/>
    </location>
</feature>
<evidence type="ECO:0000259" key="7">
    <source>
        <dbReference type="PROSITE" id="PS50885"/>
    </source>
</evidence>
<evidence type="ECO:0000313" key="9">
    <source>
        <dbReference type="EMBL" id="ACM92240.1"/>
    </source>
</evidence>
<evidence type="ECO:0000259" key="8">
    <source>
        <dbReference type="PROSITE" id="PS50906"/>
    </source>
</evidence>